<dbReference type="Gene3D" id="3.30.70.1290">
    <property type="entry name" value="Transposase IS200-like"/>
    <property type="match status" value="1"/>
</dbReference>
<dbReference type="EMBL" id="JBHFNQ010000110">
    <property type="protein sequence ID" value="MFB2878077.1"/>
    <property type="molecule type" value="Genomic_DNA"/>
</dbReference>
<gene>
    <name evidence="2" type="ORF">ACE1CC_14590</name>
    <name evidence="3" type="ORF">ACE1CC_31680</name>
</gene>
<sequence length="60" mass="6934">VEIAKTMKSISAVHLFQTFKDLKKRRFWGSGMWSDSTFYSSVGGASEEAVKRYIDSQKRR</sequence>
<dbReference type="EMBL" id="JBHFNQ010000224">
    <property type="protein sequence ID" value="MFB2881437.1"/>
    <property type="molecule type" value="Genomic_DNA"/>
</dbReference>
<evidence type="ECO:0000313" key="3">
    <source>
        <dbReference type="EMBL" id="MFB2881437.1"/>
    </source>
</evidence>
<reference evidence="3 4" key="1">
    <citation type="submission" date="2024-09" db="EMBL/GenBank/DDBJ databases">
        <title>Floridaenema gen nov. (Aerosakkonemataceae, Aerosakkonematales ord. nov., Cyanobacteria) from benthic tropical and subtropical fresh waters, with the description of four new species.</title>
        <authorList>
            <person name="Moretto J.A."/>
            <person name="Berthold D.E."/>
            <person name="Lefler F.W."/>
            <person name="Huang I.-S."/>
            <person name="Laughinghouse H. IV."/>
        </authorList>
    </citation>
    <scope>NUCLEOTIDE SEQUENCE [LARGE SCALE GENOMIC DNA]</scope>
    <source>
        <strain evidence="3 4">BLCC-F46</strain>
    </source>
</reference>
<proteinExistence type="predicted"/>
<dbReference type="Pfam" id="PF01797">
    <property type="entry name" value="Y1_Tnp"/>
    <property type="match status" value="1"/>
</dbReference>
<feature type="domain" description="Transposase IS200-like" evidence="1">
    <location>
        <begin position="2"/>
        <end position="57"/>
    </location>
</feature>
<dbReference type="PANTHER" id="PTHR33360:SF2">
    <property type="entry name" value="TRANSPOSASE FOR INSERTION SEQUENCE ELEMENT IS200"/>
    <property type="match status" value="1"/>
</dbReference>
<dbReference type="PANTHER" id="PTHR33360">
    <property type="entry name" value="TRANSPOSASE FOR INSERTION SEQUENCE ELEMENT IS200"/>
    <property type="match status" value="1"/>
</dbReference>
<organism evidence="3 4">
    <name type="scientific">Floridaenema aerugineum BLCC-F46</name>
    <dbReference type="NCBI Taxonomy" id="3153654"/>
    <lineage>
        <taxon>Bacteria</taxon>
        <taxon>Bacillati</taxon>
        <taxon>Cyanobacteriota</taxon>
        <taxon>Cyanophyceae</taxon>
        <taxon>Oscillatoriophycideae</taxon>
        <taxon>Aerosakkonematales</taxon>
        <taxon>Aerosakkonemataceae</taxon>
        <taxon>Floridanema</taxon>
        <taxon>Floridanema aerugineum</taxon>
    </lineage>
</organism>
<feature type="non-terminal residue" evidence="3">
    <location>
        <position position="1"/>
    </location>
</feature>
<keyword evidence="4" id="KW-1185">Reference proteome</keyword>
<protein>
    <submittedName>
        <fullName evidence="3">Transposase</fullName>
    </submittedName>
</protein>
<accession>A0ABV4XF63</accession>
<dbReference type="SUPFAM" id="SSF143422">
    <property type="entry name" value="Transposase IS200-like"/>
    <property type="match status" value="1"/>
</dbReference>
<dbReference type="RefSeq" id="WP_413271163.1">
    <property type="nucleotide sequence ID" value="NZ_JBHFNQ010000110.1"/>
</dbReference>
<evidence type="ECO:0000313" key="2">
    <source>
        <dbReference type="EMBL" id="MFB2878077.1"/>
    </source>
</evidence>
<comment type="caution">
    <text evidence="3">The sequence shown here is derived from an EMBL/GenBank/DDBJ whole genome shotgun (WGS) entry which is preliminary data.</text>
</comment>
<dbReference type="InterPro" id="IPR002686">
    <property type="entry name" value="Transposase_17"/>
</dbReference>
<dbReference type="Proteomes" id="UP001576774">
    <property type="component" value="Unassembled WGS sequence"/>
</dbReference>
<evidence type="ECO:0000259" key="1">
    <source>
        <dbReference type="Pfam" id="PF01797"/>
    </source>
</evidence>
<name>A0ABV4XF63_9CYAN</name>
<evidence type="ECO:0000313" key="4">
    <source>
        <dbReference type="Proteomes" id="UP001576774"/>
    </source>
</evidence>
<dbReference type="InterPro" id="IPR036515">
    <property type="entry name" value="Transposase_17_sf"/>
</dbReference>